<dbReference type="PANTHER" id="PTHR14237:SF80">
    <property type="entry name" value="MOLYBDENUM COFACTOR SULFURASE"/>
    <property type="match status" value="1"/>
</dbReference>
<dbReference type="InterPro" id="IPR000192">
    <property type="entry name" value="Aminotrans_V_dom"/>
</dbReference>
<reference evidence="2 3" key="1">
    <citation type="journal article" date="2014" name="Mol. Plant">
        <title>Chromosome Scale Genome Assembly and Transcriptome Profiling of Nannochloropsis gaditana in Nitrogen Depletion.</title>
        <authorList>
            <person name="Corteggiani Carpinelli E."/>
            <person name="Telatin A."/>
            <person name="Vitulo N."/>
            <person name="Forcato C."/>
            <person name="D'Angelo M."/>
            <person name="Schiavon R."/>
            <person name="Vezzi A."/>
            <person name="Giacometti G.M."/>
            <person name="Morosinotto T."/>
            <person name="Valle G."/>
        </authorList>
    </citation>
    <scope>NUCLEOTIDE SEQUENCE [LARGE SCALE GENOMIC DNA]</scope>
    <source>
        <strain evidence="2 3">B-31</strain>
    </source>
</reference>
<dbReference type="Proteomes" id="UP000019335">
    <property type="component" value="Unassembled WGS sequence"/>
</dbReference>
<dbReference type="Pfam" id="PF00266">
    <property type="entry name" value="Aminotran_5"/>
    <property type="match status" value="2"/>
</dbReference>
<proteinExistence type="predicted"/>
<gene>
    <name evidence="2" type="ORF">Naga_100012g29</name>
</gene>
<dbReference type="InterPro" id="IPR015424">
    <property type="entry name" value="PyrdxlP-dep_Trfase"/>
</dbReference>
<protein>
    <submittedName>
        <fullName evidence="2">Molybdenum cofactor sulfurase</fullName>
    </submittedName>
</protein>
<evidence type="ECO:0000259" key="1">
    <source>
        <dbReference type="Pfam" id="PF00266"/>
    </source>
</evidence>
<sequence>MHNRWRNHESIKLRMRMKRSLLGTPLPCTACKMSSKRINYLSLTSLWGLKELIEDRTLKSLGKLASAVLPPGSAQSPQHGPDSKPTWDISGLDFKAAKEEFLSVQPEPSIYGYDGLLDRIRATDTPNMVNNVYLDWTGSAIYRASMVNAMAEDLKQNLYGNTHSINPSSMLTEQKVDAVRERVVRYFNTTLSEYSVIFTSGATAALHLLSETFPWSNSSRFTYLEQSHNSVLGIRELCLHHGGDFCALRESEVNVEHPESSQCNACGHTDKSTPTYMAAAAAAAATQTTTEGQQDQPLPYHLFAFPAQDNFAGIKYNLSWIDHIQKARDMCGKRGDWRVLLDAAAFVPSSRLDLGKYTPDFVTLSFYKMFGFPTGLGCLLVHKRSIDILRKLYWGGGSVVVAMTQEPITVFKGNPCAKYEDGTLNFLSILGLNPGFDSLEEIGIDRITHHVWALTLWTYEQLRVLRHRNGQPVVRVYGKHDLGDPRVQGGVISFNVLTPEGTYIGYHHVQKLAARYRFHVRSGCQCNPGACFDYLGISYEQVSMFFLNKDSCGDEKDVVNGGTLPLGAIRISFGSLTTFEDVQAWVAFLEAFFVDSGEMAALGLEEGRKRQGLQNPWAAKPFFVEHTGAAVA</sequence>
<keyword evidence="3" id="KW-1185">Reference proteome</keyword>
<feature type="domain" description="Aminotransferase class V" evidence="1">
    <location>
        <begin position="132"/>
        <end position="238"/>
    </location>
</feature>
<dbReference type="PANTHER" id="PTHR14237">
    <property type="entry name" value="MOLYBDOPTERIN COFACTOR SULFURASE MOSC"/>
    <property type="match status" value="1"/>
</dbReference>
<name>W7TDJ0_9STRA</name>
<dbReference type="InterPro" id="IPR015422">
    <property type="entry name" value="PyrdxlP-dep_Trfase_small"/>
</dbReference>
<evidence type="ECO:0000313" key="3">
    <source>
        <dbReference type="Proteomes" id="UP000019335"/>
    </source>
</evidence>
<feature type="domain" description="Aminotransferase class V" evidence="1">
    <location>
        <begin position="324"/>
        <end position="584"/>
    </location>
</feature>
<dbReference type="EMBL" id="AZIL01002442">
    <property type="protein sequence ID" value="EWM21608.1"/>
    <property type="molecule type" value="Genomic_DNA"/>
</dbReference>
<dbReference type="Gene3D" id="3.40.640.10">
    <property type="entry name" value="Type I PLP-dependent aspartate aminotransferase-like (Major domain)"/>
    <property type="match status" value="1"/>
</dbReference>
<dbReference type="AlphaFoldDB" id="W7TDJ0"/>
<dbReference type="InterPro" id="IPR015421">
    <property type="entry name" value="PyrdxlP-dep_Trfase_major"/>
</dbReference>
<comment type="caution">
    <text evidence="2">The sequence shown here is derived from an EMBL/GenBank/DDBJ whole genome shotgun (WGS) entry which is preliminary data.</text>
</comment>
<evidence type="ECO:0000313" key="2">
    <source>
        <dbReference type="EMBL" id="EWM21608.1"/>
    </source>
</evidence>
<organism evidence="2 3">
    <name type="scientific">Nannochloropsis gaditana</name>
    <dbReference type="NCBI Taxonomy" id="72520"/>
    <lineage>
        <taxon>Eukaryota</taxon>
        <taxon>Sar</taxon>
        <taxon>Stramenopiles</taxon>
        <taxon>Ochrophyta</taxon>
        <taxon>Eustigmatophyceae</taxon>
        <taxon>Eustigmatales</taxon>
        <taxon>Monodopsidaceae</taxon>
        <taxon>Nannochloropsis</taxon>
    </lineage>
</organism>
<dbReference type="Gene3D" id="3.90.1150.10">
    <property type="entry name" value="Aspartate Aminotransferase, domain 1"/>
    <property type="match status" value="1"/>
</dbReference>
<dbReference type="OrthoDB" id="10264306at2759"/>
<accession>W7TDJ0</accession>
<dbReference type="SUPFAM" id="SSF53383">
    <property type="entry name" value="PLP-dependent transferases"/>
    <property type="match status" value="1"/>
</dbReference>